<reference evidence="17 18" key="1">
    <citation type="submission" date="2015-01" db="EMBL/GenBank/DDBJ databases">
        <title>Lifestyle Evolution in Cyanobacterial Symbionts of Sponges.</title>
        <authorList>
            <person name="Burgsdorf I."/>
            <person name="Slaby B.M."/>
            <person name="Handley K.M."/>
            <person name="Haber M."/>
            <person name="Blom J."/>
            <person name="Marshall C.W."/>
            <person name="Gilbert J.A."/>
            <person name="Hentschel U."/>
            <person name="Steindler L."/>
        </authorList>
    </citation>
    <scope>NUCLEOTIDE SEQUENCE [LARGE SCALE GENOMIC DNA]</scope>
    <source>
        <strain evidence="17">SP3</strain>
    </source>
</reference>
<dbReference type="Pfam" id="PF02910">
    <property type="entry name" value="Succ_DH_flav_C"/>
    <property type="match status" value="1"/>
</dbReference>
<dbReference type="PANTHER" id="PTHR42716">
    <property type="entry name" value="L-ASPARTATE OXIDASE"/>
    <property type="match status" value="1"/>
</dbReference>
<evidence type="ECO:0000256" key="14">
    <source>
        <dbReference type="SAM" id="Phobius"/>
    </source>
</evidence>
<feature type="region of interest" description="Disordered" evidence="13">
    <location>
        <begin position="519"/>
        <end position="552"/>
    </location>
</feature>
<evidence type="ECO:0000256" key="6">
    <source>
        <dbReference type="ARBA" id="ARBA00022630"/>
    </source>
</evidence>
<evidence type="ECO:0000313" key="17">
    <source>
        <dbReference type="EMBL" id="KKZ10990.1"/>
    </source>
</evidence>
<proteinExistence type="inferred from homology"/>
<dbReference type="Gene3D" id="3.50.50.60">
    <property type="entry name" value="FAD/NAD(P)-binding domain"/>
    <property type="match status" value="1"/>
</dbReference>
<keyword evidence="14" id="KW-1133">Transmembrane helix</keyword>
<comment type="subcellular location">
    <subcellularLocation>
        <location evidence="12">Cytoplasm</location>
    </subcellularLocation>
</comment>
<comment type="cofactor">
    <cofactor evidence="1 12">
        <name>FAD</name>
        <dbReference type="ChEBI" id="CHEBI:57692"/>
    </cofactor>
</comment>
<dbReference type="InterPro" id="IPR036188">
    <property type="entry name" value="FAD/NAD-bd_sf"/>
</dbReference>
<dbReference type="AlphaFoldDB" id="A0A0G2HJC3"/>
<sequence length="552" mass="60127">MKPDCPIFDQVWDVVVVGSGAAGLMACLVLPAELNVLLLTKDSRARSASRWAQGGIAAALGPDDSTDAHFHDTLAAGAGLCEPPAVRLLVEQAPRCVERLLSLGVRFDRQGGQLSRTIEAAHSQRRVLHAADQTGRAIVEVLQARVRERPRLHQYNDAVMLQLWREGQRCCGLQLMAAGVIGWLRAGAVVLASGGGCRLFAQTTNPPLASGDGVVMAYRAGAVVRDLEFVQFHPTALMIPGAPHFLISEAARGEGAVLHSLDGSDPVAAVGGGNLASRDEVSRAVAEHMVRRGDTHVWLDLRPIGQERLLRHFPSILERCRAWGIDPLTMPVPVAPAAHYWMGGVETDLKTRTTVPGLYALGEVASSGVHGANRLASNSLMECLVYAHQLGQGTLDLDPGPCTVPVHRPAAPVAVTSQSMMTAREISRRIRDLCWTRAGVNRQEDAMAMAQQHLQVLAHGLEHRPELAWRKTSTPGDRHPILPQAMGLLRRWVEVEHLCALGLLLLEAARFRRESRGGHYRLDHPAQQPFWRRHSRQQQGRSISSRPVGIED</sequence>
<keyword evidence="14" id="KW-0472">Membrane</keyword>
<evidence type="ECO:0000313" key="18">
    <source>
        <dbReference type="Proteomes" id="UP000035067"/>
    </source>
</evidence>
<evidence type="ECO:0000256" key="13">
    <source>
        <dbReference type="SAM" id="MobiDB-lite"/>
    </source>
</evidence>
<evidence type="ECO:0000256" key="12">
    <source>
        <dbReference type="RuleBase" id="RU362049"/>
    </source>
</evidence>
<dbReference type="UniPathway" id="UPA00253">
    <property type="reaction ID" value="UER00326"/>
</dbReference>
<comment type="catalytic activity">
    <reaction evidence="10">
        <text>L-aspartate + O2 = iminosuccinate + H2O2</text>
        <dbReference type="Rhea" id="RHEA:25876"/>
        <dbReference type="ChEBI" id="CHEBI:15379"/>
        <dbReference type="ChEBI" id="CHEBI:16240"/>
        <dbReference type="ChEBI" id="CHEBI:29991"/>
        <dbReference type="ChEBI" id="CHEBI:77875"/>
        <dbReference type="EC" id="1.4.3.16"/>
    </reaction>
    <physiologicalReaction direction="left-to-right" evidence="10">
        <dbReference type="Rhea" id="RHEA:25877"/>
    </physiologicalReaction>
</comment>
<dbReference type="InterPro" id="IPR027477">
    <property type="entry name" value="Succ_DH/fumarate_Rdtase_cat_sf"/>
</dbReference>
<keyword evidence="7 12" id="KW-0662">Pyridine nucleotide biosynthesis</keyword>
<evidence type="ECO:0000256" key="2">
    <source>
        <dbReference type="ARBA" id="ARBA00004950"/>
    </source>
</evidence>
<dbReference type="Pfam" id="PF00890">
    <property type="entry name" value="FAD_binding_2"/>
    <property type="match status" value="1"/>
</dbReference>
<comment type="pathway">
    <text evidence="2 12">Cofactor biosynthesis; NAD(+) biosynthesis; iminoaspartate from L-aspartate (oxidase route): step 1/1.</text>
</comment>
<dbReference type="PROSITE" id="PS51257">
    <property type="entry name" value="PROKAR_LIPOPROTEIN"/>
    <property type="match status" value="1"/>
</dbReference>
<organism evidence="17 18">
    <name type="scientific">Candidatus Synechococcus spongiarum SP3</name>
    <dbReference type="NCBI Taxonomy" id="1604020"/>
    <lineage>
        <taxon>Bacteria</taxon>
        <taxon>Bacillati</taxon>
        <taxon>Cyanobacteriota</taxon>
        <taxon>Cyanophyceae</taxon>
        <taxon>Synechococcales</taxon>
        <taxon>Synechococcaceae</taxon>
        <taxon>Synechococcus</taxon>
    </lineage>
</organism>
<feature type="transmembrane region" description="Helical" evidence="14">
    <location>
        <begin position="20"/>
        <end position="40"/>
    </location>
</feature>
<keyword evidence="9 12" id="KW-0560">Oxidoreductase</keyword>
<accession>A0A0G2HJC3</accession>
<dbReference type="FunFam" id="3.90.700.10:FF:000002">
    <property type="entry name" value="L-aspartate oxidase"/>
    <property type="match status" value="1"/>
</dbReference>
<evidence type="ECO:0000256" key="8">
    <source>
        <dbReference type="ARBA" id="ARBA00022827"/>
    </source>
</evidence>
<dbReference type="SUPFAM" id="SSF46977">
    <property type="entry name" value="Succinate dehydrogenase/fumarate reductase flavoprotein C-terminal domain"/>
    <property type="match status" value="1"/>
</dbReference>
<dbReference type="EC" id="1.4.3.16" evidence="4 11"/>
<dbReference type="InterPro" id="IPR005288">
    <property type="entry name" value="NadB"/>
</dbReference>
<feature type="domain" description="Fumarate reductase/succinate dehydrogenase flavoprotein-like C-terminal" evidence="16">
    <location>
        <begin position="429"/>
        <end position="550"/>
    </location>
</feature>
<evidence type="ECO:0000259" key="15">
    <source>
        <dbReference type="Pfam" id="PF00890"/>
    </source>
</evidence>
<dbReference type="EMBL" id="JXQG01000067">
    <property type="protein sequence ID" value="KKZ10990.1"/>
    <property type="molecule type" value="Genomic_DNA"/>
</dbReference>
<evidence type="ECO:0000256" key="3">
    <source>
        <dbReference type="ARBA" id="ARBA00008562"/>
    </source>
</evidence>
<evidence type="ECO:0000256" key="7">
    <source>
        <dbReference type="ARBA" id="ARBA00022642"/>
    </source>
</evidence>
<dbReference type="SUPFAM" id="SSF56425">
    <property type="entry name" value="Succinate dehydrogenase/fumarate reductase flavoprotein, catalytic domain"/>
    <property type="match status" value="1"/>
</dbReference>
<dbReference type="GO" id="GO:0008734">
    <property type="term" value="F:L-aspartate oxidase activity"/>
    <property type="evidence" value="ECO:0007669"/>
    <property type="project" value="UniProtKB-UniRule"/>
</dbReference>
<dbReference type="NCBIfam" id="TIGR00551">
    <property type="entry name" value="nadB"/>
    <property type="match status" value="1"/>
</dbReference>
<dbReference type="Proteomes" id="UP000035067">
    <property type="component" value="Unassembled WGS sequence"/>
</dbReference>
<gene>
    <name evidence="17" type="ORF">TE42_08965</name>
</gene>
<dbReference type="PATRIC" id="fig|1604020.3.peg.1878"/>
<evidence type="ECO:0000256" key="1">
    <source>
        <dbReference type="ARBA" id="ARBA00001974"/>
    </source>
</evidence>
<evidence type="ECO:0000256" key="11">
    <source>
        <dbReference type="NCBIfam" id="TIGR00551"/>
    </source>
</evidence>
<evidence type="ECO:0000256" key="10">
    <source>
        <dbReference type="ARBA" id="ARBA00048305"/>
    </source>
</evidence>
<feature type="compositionally biased region" description="Low complexity" evidence="13">
    <location>
        <begin position="537"/>
        <end position="546"/>
    </location>
</feature>
<dbReference type="GO" id="GO:0034628">
    <property type="term" value="P:'de novo' NAD+ biosynthetic process from L-aspartate"/>
    <property type="evidence" value="ECO:0007669"/>
    <property type="project" value="TreeGrafter"/>
</dbReference>
<name>A0A0G2HJC3_9SYNE</name>
<evidence type="ECO:0000256" key="5">
    <source>
        <dbReference type="ARBA" id="ARBA00021901"/>
    </source>
</evidence>
<dbReference type="InterPro" id="IPR015939">
    <property type="entry name" value="Fum_Rdtase/Succ_DH_flav-like_C"/>
</dbReference>
<keyword evidence="6 12" id="KW-0285">Flavoprotein</keyword>
<comment type="caution">
    <text evidence="17">The sequence shown here is derived from an EMBL/GenBank/DDBJ whole genome shotgun (WGS) entry which is preliminary data.</text>
</comment>
<feature type="domain" description="FAD-dependent oxidoreductase 2 FAD-binding" evidence="15">
    <location>
        <begin position="13"/>
        <end position="380"/>
    </location>
</feature>
<dbReference type="GO" id="GO:0005737">
    <property type="term" value="C:cytoplasm"/>
    <property type="evidence" value="ECO:0007669"/>
    <property type="project" value="UniProtKB-SubCell"/>
</dbReference>
<dbReference type="Gene3D" id="1.20.58.100">
    <property type="entry name" value="Fumarate reductase/succinate dehydrogenase flavoprotein-like, C-terminal domain"/>
    <property type="match status" value="1"/>
</dbReference>
<evidence type="ECO:0000256" key="9">
    <source>
        <dbReference type="ARBA" id="ARBA00023002"/>
    </source>
</evidence>
<keyword evidence="8 12" id="KW-0274">FAD</keyword>
<protein>
    <recommendedName>
        <fullName evidence="5 11">L-aspartate oxidase</fullName>
        <ecNumber evidence="4 11">1.4.3.16</ecNumber>
    </recommendedName>
</protein>
<evidence type="ECO:0000259" key="16">
    <source>
        <dbReference type="Pfam" id="PF02910"/>
    </source>
</evidence>
<keyword evidence="14" id="KW-0812">Transmembrane</keyword>
<dbReference type="InterPro" id="IPR003953">
    <property type="entry name" value="FAD-dep_OxRdtase_2_FAD-bd"/>
</dbReference>
<dbReference type="Gene3D" id="3.90.700.10">
    <property type="entry name" value="Succinate dehydrogenase/fumarate reductase flavoprotein, catalytic domain"/>
    <property type="match status" value="1"/>
</dbReference>
<dbReference type="PRINTS" id="PR00368">
    <property type="entry name" value="FADPNR"/>
</dbReference>
<dbReference type="PANTHER" id="PTHR42716:SF2">
    <property type="entry name" value="L-ASPARTATE OXIDASE, CHLOROPLASTIC"/>
    <property type="match status" value="1"/>
</dbReference>
<comment type="function">
    <text evidence="12">Catalyzes the oxidation of L-aspartate to iminoaspartate.</text>
</comment>
<evidence type="ECO:0000256" key="4">
    <source>
        <dbReference type="ARBA" id="ARBA00012173"/>
    </source>
</evidence>
<dbReference type="GO" id="GO:0033765">
    <property type="term" value="F:steroid dehydrogenase activity, acting on the CH-CH group of donors"/>
    <property type="evidence" value="ECO:0007669"/>
    <property type="project" value="UniProtKB-ARBA"/>
</dbReference>
<dbReference type="SUPFAM" id="SSF51905">
    <property type="entry name" value="FAD/NAD(P)-binding domain"/>
    <property type="match status" value="1"/>
</dbReference>
<comment type="similarity">
    <text evidence="3 12">Belongs to the FAD-dependent oxidoreductase 2 family. NadB subfamily.</text>
</comment>
<dbReference type="InterPro" id="IPR037099">
    <property type="entry name" value="Fum_R/Succ_DH_flav-like_C_sf"/>
</dbReference>